<organism evidence="1 2">
    <name type="scientific">Streptomyces lateritius</name>
    <dbReference type="NCBI Taxonomy" id="67313"/>
    <lineage>
        <taxon>Bacteria</taxon>
        <taxon>Bacillati</taxon>
        <taxon>Actinomycetota</taxon>
        <taxon>Actinomycetes</taxon>
        <taxon>Kitasatosporales</taxon>
        <taxon>Streptomycetaceae</taxon>
        <taxon>Streptomyces</taxon>
    </lineage>
</organism>
<comment type="caution">
    <text evidence="1">The sequence shown here is derived from an EMBL/GenBank/DDBJ whole genome shotgun (WGS) entry which is preliminary data.</text>
</comment>
<reference evidence="1 2" key="1">
    <citation type="submission" date="2024-10" db="EMBL/GenBank/DDBJ databases">
        <title>The Natural Products Discovery Center: Release of the First 8490 Sequenced Strains for Exploring Actinobacteria Biosynthetic Diversity.</title>
        <authorList>
            <person name="Kalkreuter E."/>
            <person name="Kautsar S.A."/>
            <person name="Yang D."/>
            <person name="Bader C.D."/>
            <person name="Teijaro C.N."/>
            <person name="Fluegel L."/>
            <person name="Davis C.M."/>
            <person name="Simpson J.R."/>
            <person name="Lauterbach L."/>
            <person name="Steele A.D."/>
            <person name="Gui C."/>
            <person name="Meng S."/>
            <person name="Li G."/>
            <person name="Viehrig K."/>
            <person name="Ye F."/>
            <person name="Su P."/>
            <person name="Kiefer A.F."/>
            <person name="Nichols A."/>
            <person name="Cepeda A.J."/>
            <person name="Yan W."/>
            <person name="Fan B."/>
            <person name="Jiang Y."/>
            <person name="Adhikari A."/>
            <person name="Zheng C.-J."/>
            <person name="Schuster L."/>
            <person name="Cowan T.M."/>
            <person name="Smanski M.J."/>
            <person name="Chevrette M.G."/>
            <person name="De Carvalho L.P.S."/>
            <person name="Shen B."/>
        </authorList>
    </citation>
    <scope>NUCLEOTIDE SEQUENCE [LARGE SCALE GENOMIC DNA]</scope>
    <source>
        <strain evidence="1 2">NPDC015755</strain>
    </source>
</reference>
<proteinExistence type="predicted"/>
<dbReference type="Proteomes" id="UP001603013">
    <property type="component" value="Unassembled WGS sequence"/>
</dbReference>
<dbReference type="EMBL" id="JBIBSM010000026">
    <property type="protein sequence ID" value="MFF8280893.1"/>
    <property type="molecule type" value="Genomic_DNA"/>
</dbReference>
<accession>A0ABW6YLY2</accession>
<name>A0ABW6YLY2_9ACTN</name>
<evidence type="ECO:0000313" key="1">
    <source>
        <dbReference type="EMBL" id="MFF8280893.1"/>
    </source>
</evidence>
<gene>
    <name evidence="1" type="ORF">ACF05T_33340</name>
</gene>
<evidence type="ECO:0000313" key="2">
    <source>
        <dbReference type="Proteomes" id="UP001603013"/>
    </source>
</evidence>
<protein>
    <submittedName>
        <fullName evidence="1">Uncharacterized protein</fullName>
    </submittedName>
</protein>
<keyword evidence="2" id="KW-1185">Reference proteome</keyword>
<dbReference type="RefSeq" id="WP_391937664.1">
    <property type="nucleotide sequence ID" value="NZ_JBIBSM010000026.1"/>
</dbReference>
<sequence length="93" mass="9309">MPRREGRSVVPERTLRVADGPGEAGLVVPALAAPVIDTADRGIGPGAMGDWCADAERAGGAVVLSLDELPAVLDRAHLLGSGAAHGGFMAGPD</sequence>